<dbReference type="Proteomes" id="UP000028602">
    <property type="component" value="Unassembled WGS sequence"/>
</dbReference>
<dbReference type="InterPro" id="IPR050060">
    <property type="entry name" value="Phosphoglucosamine_mutase"/>
</dbReference>
<comment type="cofactor">
    <cofactor evidence="8">
        <name>Mg(2+)</name>
        <dbReference type="ChEBI" id="CHEBI:18420"/>
    </cofactor>
    <text evidence="8">Binds 1 Mg(2+) ion per subunit.</text>
</comment>
<evidence type="ECO:0000256" key="6">
    <source>
        <dbReference type="ARBA" id="ARBA00066330"/>
    </source>
</evidence>
<keyword evidence="16" id="KW-1185">Reference proteome</keyword>
<dbReference type="HAMAP" id="MF_01554_B">
    <property type="entry name" value="GlmM_B"/>
    <property type="match status" value="1"/>
</dbReference>
<evidence type="ECO:0000259" key="11">
    <source>
        <dbReference type="Pfam" id="PF00408"/>
    </source>
</evidence>
<keyword evidence="2 8" id="KW-0597">Phosphoprotein</keyword>
<dbReference type="Pfam" id="PF02879">
    <property type="entry name" value="PGM_PMM_II"/>
    <property type="match status" value="1"/>
</dbReference>
<keyword evidence="5 8" id="KW-0413">Isomerase</keyword>
<dbReference type="Pfam" id="PF02880">
    <property type="entry name" value="PGM_PMM_III"/>
    <property type="match status" value="1"/>
</dbReference>
<dbReference type="GO" id="GO:0005975">
    <property type="term" value="P:carbohydrate metabolic process"/>
    <property type="evidence" value="ECO:0007669"/>
    <property type="project" value="InterPro"/>
</dbReference>
<sequence>MSERKYFGTDGIRGKVGEAPITPDFVLRLGWAAGKVLARHGSKKIIIGKDTRISGYMLESALEAGLAAAGLSAAFTGPMPTPAIAYLTRTFRAEAGIVISASHNPFDDNGIKFFSTEGTKLPDDVETAIEQEMEKTITCVPSAELGRASRIVDAAGRYIEFCKGTFPSELNLNGLKIVVDCANGATYHIAPNVLLELGAEVITIAAQPDGMNINKECGATDLRLLQQRVLAEKAHAGIAYDGDGDRIMMVDHEGNQVDGDQILYIIAREKLRQGNLRGGVVGTLMSNIGLELALKQLGIPFARAKVGDRYVLEKLQEKGWQLGAENSGHVILLDKTTTGDGIVAGLQVLTAMVRNHMSLHDLCSGMKLLPQVLVNVRFSGDSDPLTAASVKAVTEEVEKELGSRGRVLLRKSGTEPLIRVMVEGEDRQQVTLLANRIADAVKAV</sequence>
<dbReference type="FunFam" id="3.40.120.10:FF:000001">
    <property type="entry name" value="Phosphoglucosamine mutase"/>
    <property type="match status" value="1"/>
</dbReference>
<evidence type="ECO:0000313" key="16">
    <source>
        <dbReference type="Proteomes" id="UP000028602"/>
    </source>
</evidence>
<dbReference type="RefSeq" id="WP_025903862.1">
    <property type="nucleotide sequence ID" value="NZ_ATMJ01000010.1"/>
</dbReference>
<comment type="PTM">
    <text evidence="8">Activated by phosphorylation.</text>
</comment>
<dbReference type="GO" id="GO:0005829">
    <property type="term" value="C:cytosol"/>
    <property type="evidence" value="ECO:0007669"/>
    <property type="project" value="TreeGrafter"/>
</dbReference>
<dbReference type="InterPro" id="IPR005846">
    <property type="entry name" value="A-D-PHexomutase_a/b/a-III"/>
</dbReference>
<feature type="binding site" description="via phosphate group" evidence="8">
    <location>
        <position position="102"/>
    </location>
    <ligand>
        <name>Mg(2+)</name>
        <dbReference type="ChEBI" id="CHEBI:18420"/>
    </ligand>
</feature>
<dbReference type="Gene3D" id="3.40.120.10">
    <property type="entry name" value="Alpha-D-Glucose-1,6-Bisphosphate, subunit A, domain 3"/>
    <property type="match status" value="3"/>
</dbReference>
<name>A0A085JQ86_9GAMM</name>
<evidence type="ECO:0000256" key="1">
    <source>
        <dbReference type="ARBA" id="ARBA00010231"/>
    </source>
</evidence>
<dbReference type="Pfam" id="PF02878">
    <property type="entry name" value="PGM_PMM_I"/>
    <property type="match status" value="1"/>
</dbReference>
<reference evidence="15 16" key="1">
    <citation type="submission" date="2014-05" db="EMBL/GenBank/DDBJ databases">
        <title>ATOL: Assembling a taxonomically balanced genome-scale reconstruction of the evolutionary history of the Enterobacteriaceae.</title>
        <authorList>
            <person name="Plunkett G.III."/>
            <person name="Neeno-Eckwall E.C."/>
            <person name="Glasner J.D."/>
            <person name="Perna N.T."/>
        </authorList>
    </citation>
    <scope>NUCLEOTIDE SEQUENCE [LARGE SCALE GENOMIC DNA]</scope>
    <source>
        <strain evidence="15 16">ATCC 33301</strain>
    </source>
</reference>
<accession>A0A085JQ86</accession>
<evidence type="ECO:0000256" key="7">
    <source>
        <dbReference type="ARBA" id="ARBA00068193"/>
    </source>
</evidence>
<comment type="similarity">
    <text evidence="1 8 9">Belongs to the phosphohexose mutase family.</text>
</comment>
<feature type="binding site" evidence="8">
    <location>
        <position position="243"/>
    </location>
    <ligand>
        <name>Mg(2+)</name>
        <dbReference type="ChEBI" id="CHEBI:18420"/>
    </ligand>
</feature>
<dbReference type="EMBL" id="JMPR01000004">
    <property type="protein sequence ID" value="KFD22632.1"/>
    <property type="molecule type" value="Genomic_DNA"/>
</dbReference>
<dbReference type="EC" id="5.4.2.10" evidence="6 8"/>
<keyword evidence="4 8" id="KW-0460">Magnesium</keyword>
<dbReference type="GO" id="GO:0006048">
    <property type="term" value="P:UDP-N-acetylglucosamine biosynthetic process"/>
    <property type="evidence" value="ECO:0007669"/>
    <property type="project" value="TreeGrafter"/>
</dbReference>
<dbReference type="PANTHER" id="PTHR42946:SF1">
    <property type="entry name" value="PHOSPHOGLUCOMUTASE (ALPHA-D-GLUCOSE-1,6-BISPHOSPHATE-DEPENDENT)"/>
    <property type="match status" value="1"/>
</dbReference>
<evidence type="ECO:0000259" key="12">
    <source>
        <dbReference type="Pfam" id="PF02878"/>
    </source>
</evidence>
<dbReference type="InterPro" id="IPR005841">
    <property type="entry name" value="Alpha-D-phosphohexomutase_SF"/>
</dbReference>
<proteinExistence type="inferred from homology"/>
<dbReference type="GO" id="GO:0000287">
    <property type="term" value="F:magnesium ion binding"/>
    <property type="evidence" value="ECO:0007669"/>
    <property type="project" value="UniProtKB-UniRule"/>
</dbReference>
<dbReference type="PRINTS" id="PR00509">
    <property type="entry name" value="PGMPMM"/>
</dbReference>
<feature type="domain" description="Alpha-D-phosphohexomutase alpha/beta/alpha" evidence="13">
    <location>
        <begin position="157"/>
        <end position="254"/>
    </location>
</feature>
<comment type="function">
    <text evidence="8 10">Catalyzes the conversion of glucosamine-6-phosphate to glucosamine-1-phosphate.</text>
</comment>
<keyword evidence="3 8" id="KW-0479">Metal-binding</keyword>
<dbReference type="OrthoDB" id="9803322at2"/>
<dbReference type="InterPro" id="IPR005844">
    <property type="entry name" value="A-D-PHexomutase_a/b/a-I"/>
</dbReference>
<evidence type="ECO:0000256" key="2">
    <source>
        <dbReference type="ARBA" id="ARBA00022553"/>
    </source>
</evidence>
<dbReference type="NCBIfam" id="TIGR01455">
    <property type="entry name" value="glmM"/>
    <property type="match status" value="1"/>
</dbReference>
<evidence type="ECO:0000256" key="4">
    <source>
        <dbReference type="ARBA" id="ARBA00022842"/>
    </source>
</evidence>
<dbReference type="InterPro" id="IPR016055">
    <property type="entry name" value="A-D-PHexomutase_a/b/a-I/II/III"/>
</dbReference>
<feature type="binding site" evidence="8">
    <location>
        <position position="241"/>
    </location>
    <ligand>
        <name>Mg(2+)</name>
        <dbReference type="ChEBI" id="CHEBI:18420"/>
    </ligand>
</feature>
<feature type="domain" description="Alpha-D-phosphohexomutase alpha/beta/alpha" evidence="14">
    <location>
        <begin position="258"/>
        <end position="364"/>
    </location>
</feature>
<gene>
    <name evidence="8 15" type="primary">glmM</name>
    <name evidence="15" type="ORF">GTPT_0211</name>
</gene>
<comment type="catalytic activity">
    <reaction evidence="8 10">
        <text>alpha-D-glucosamine 1-phosphate = D-glucosamine 6-phosphate</text>
        <dbReference type="Rhea" id="RHEA:23424"/>
        <dbReference type="ChEBI" id="CHEBI:58516"/>
        <dbReference type="ChEBI" id="CHEBI:58725"/>
        <dbReference type="EC" id="5.4.2.10"/>
    </reaction>
</comment>
<dbReference type="PANTHER" id="PTHR42946">
    <property type="entry name" value="PHOSPHOHEXOSE MUTASE"/>
    <property type="match status" value="1"/>
</dbReference>
<organism evidence="15 16">
    <name type="scientific">Tatumella ptyseos ATCC 33301</name>
    <dbReference type="NCBI Taxonomy" id="1005995"/>
    <lineage>
        <taxon>Bacteria</taxon>
        <taxon>Pseudomonadati</taxon>
        <taxon>Pseudomonadota</taxon>
        <taxon>Gammaproteobacteria</taxon>
        <taxon>Enterobacterales</taxon>
        <taxon>Erwiniaceae</taxon>
        <taxon>Tatumella</taxon>
    </lineage>
</organism>
<dbReference type="CDD" id="cd05802">
    <property type="entry name" value="GlmM"/>
    <property type="match status" value="1"/>
</dbReference>
<dbReference type="eggNOG" id="COG1109">
    <property type="taxonomic scope" value="Bacteria"/>
</dbReference>
<dbReference type="NCBIfam" id="NF008139">
    <property type="entry name" value="PRK10887.1"/>
    <property type="match status" value="1"/>
</dbReference>
<protein>
    <recommendedName>
        <fullName evidence="7 8">Phosphoglucosamine mutase</fullName>
        <ecNumber evidence="6 8">5.4.2.10</ecNumber>
    </recommendedName>
</protein>
<dbReference type="AlphaFoldDB" id="A0A085JQ86"/>
<evidence type="ECO:0000256" key="5">
    <source>
        <dbReference type="ARBA" id="ARBA00023235"/>
    </source>
</evidence>
<evidence type="ECO:0000256" key="3">
    <source>
        <dbReference type="ARBA" id="ARBA00022723"/>
    </source>
</evidence>
<dbReference type="InterPro" id="IPR005843">
    <property type="entry name" value="A-D-PHexomutase_C"/>
</dbReference>
<feature type="modified residue" description="Phosphoserine" evidence="8">
    <location>
        <position position="102"/>
    </location>
</feature>
<evidence type="ECO:0000256" key="9">
    <source>
        <dbReference type="RuleBase" id="RU004326"/>
    </source>
</evidence>
<dbReference type="GO" id="GO:0008966">
    <property type="term" value="F:phosphoglucosamine mutase activity"/>
    <property type="evidence" value="ECO:0007669"/>
    <property type="project" value="UniProtKB-UniRule"/>
</dbReference>
<evidence type="ECO:0000256" key="8">
    <source>
        <dbReference type="HAMAP-Rule" id="MF_01554"/>
    </source>
</evidence>
<evidence type="ECO:0000256" key="10">
    <source>
        <dbReference type="RuleBase" id="RU004327"/>
    </source>
</evidence>
<feature type="binding site" evidence="8">
    <location>
        <position position="245"/>
    </location>
    <ligand>
        <name>Mg(2+)</name>
        <dbReference type="ChEBI" id="CHEBI:18420"/>
    </ligand>
</feature>
<dbReference type="FunFam" id="3.40.120.10:FF:000002">
    <property type="entry name" value="Phosphoglucosamine mutase"/>
    <property type="match status" value="1"/>
</dbReference>
<dbReference type="InterPro" id="IPR036900">
    <property type="entry name" value="A-D-PHexomutase_C_sf"/>
</dbReference>
<feature type="domain" description="Alpha-D-phosphohexomutase C-terminal" evidence="11">
    <location>
        <begin position="373"/>
        <end position="440"/>
    </location>
</feature>
<evidence type="ECO:0000259" key="14">
    <source>
        <dbReference type="Pfam" id="PF02880"/>
    </source>
</evidence>
<dbReference type="SUPFAM" id="SSF53738">
    <property type="entry name" value="Phosphoglucomutase, first 3 domains"/>
    <property type="match status" value="3"/>
</dbReference>
<dbReference type="InterPro" id="IPR005845">
    <property type="entry name" value="A-D-PHexomutase_a/b/a-II"/>
</dbReference>
<feature type="active site" description="Phosphoserine intermediate" evidence="8">
    <location>
        <position position="102"/>
    </location>
</feature>
<evidence type="ECO:0000313" key="15">
    <source>
        <dbReference type="EMBL" id="KFD22632.1"/>
    </source>
</evidence>
<feature type="domain" description="Alpha-D-phosphohexomutase alpha/beta/alpha" evidence="12">
    <location>
        <begin position="4"/>
        <end position="136"/>
    </location>
</feature>
<dbReference type="InterPro" id="IPR016066">
    <property type="entry name" value="A-D-PHexomutase_CS"/>
</dbReference>
<dbReference type="SUPFAM" id="SSF55957">
    <property type="entry name" value="Phosphoglucomutase, C-terminal domain"/>
    <property type="match status" value="1"/>
</dbReference>
<dbReference type="InterPro" id="IPR006352">
    <property type="entry name" value="GlmM_bact"/>
</dbReference>
<comment type="caution">
    <text evidence="15">The sequence shown here is derived from an EMBL/GenBank/DDBJ whole genome shotgun (WGS) entry which is preliminary data.</text>
</comment>
<dbReference type="Gene3D" id="3.30.310.50">
    <property type="entry name" value="Alpha-D-phosphohexomutase, C-terminal domain"/>
    <property type="match status" value="1"/>
</dbReference>
<dbReference type="GO" id="GO:0004615">
    <property type="term" value="F:phosphomannomutase activity"/>
    <property type="evidence" value="ECO:0007669"/>
    <property type="project" value="TreeGrafter"/>
</dbReference>
<evidence type="ECO:0000259" key="13">
    <source>
        <dbReference type="Pfam" id="PF02879"/>
    </source>
</evidence>
<dbReference type="PROSITE" id="PS00710">
    <property type="entry name" value="PGM_PMM"/>
    <property type="match status" value="1"/>
</dbReference>
<dbReference type="FunFam" id="3.30.310.50:FF:000001">
    <property type="entry name" value="Phosphoglucosamine mutase"/>
    <property type="match status" value="1"/>
</dbReference>
<dbReference type="GO" id="GO:0009252">
    <property type="term" value="P:peptidoglycan biosynthetic process"/>
    <property type="evidence" value="ECO:0007669"/>
    <property type="project" value="UniProtKB-ARBA"/>
</dbReference>
<dbReference type="Pfam" id="PF00408">
    <property type="entry name" value="PGM_PMM_IV"/>
    <property type="match status" value="1"/>
</dbReference>